<dbReference type="RefSeq" id="WP_027411462.1">
    <property type="nucleotide sequence ID" value="NZ_BMWS01000007.1"/>
</dbReference>
<organism evidence="1 2">
    <name type="scientific">Aquimarina muelleri</name>
    <dbReference type="NCBI Taxonomy" id="279356"/>
    <lineage>
        <taxon>Bacteria</taxon>
        <taxon>Pseudomonadati</taxon>
        <taxon>Bacteroidota</taxon>
        <taxon>Flavobacteriia</taxon>
        <taxon>Flavobacteriales</taxon>
        <taxon>Flavobacteriaceae</taxon>
        <taxon>Aquimarina</taxon>
    </lineage>
</organism>
<dbReference type="AlphaFoldDB" id="A0A918N3R5"/>
<accession>A0A918N3R5</accession>
<keyword evidence="2" id="KW-1185">Reference proteome</keyword>
<dbReference type="Proteomes" id="UP000601108">
    <property type="component" value="Unassembled WGS sequence"/>
</dbReference>
<name>A0A918N3R5_9FLAO</name>
<evidence type="ECO:0000313" key="2">
    <source>
        <dbReference type="Proteomes" id="UP000601108"/>
    </source>
</evidence>
<evidence type="ECO:0000313" key="1">
    <source>
        <dbReference type="EMBL" id="GGX13687.1"/>
    </source>
</evidence>
<reference evidence="1 2" key="1">
    <citation type="journal article" date="2014" name="Int. J. Syst. Evol. Microbiol.">
        <title>Complete genome sequence of Corynebacterium casei LMG S-19264T (=DSM 44701T), isolated from a smear-ripened cheese.</title>
        <authorList>
            <consortium name="US DOE Joint Genome Institute (JGI-PGF)"/>
            <person name="Walter F."/>
            <person name="Albersmeier A."/>
            <person name="Kalinowski J."/>
            <person name="Ruckert C."/>
        </authorList>
    </citation>
    <scope>NUCLEOTIDE SEQUENCE [LARGE SCALE GENOMIC DNA]</scope>
    <source>
        <strain evidence="1 2">KCTC 12285</strain>
    </source>
</reference>
<sequence>MKRLKHCFSKHFLVLFILFPFITGNSLSLQNDQEHAILNSQAHFGKIESTGNFATVHELLSIEKQLFFSKTEIETETEEEIHFPACFNLTSLYSWLPYNSLVTKKRIYRFIPKAQRVPLYDLYCSRKDHLS</sequence>
<gene>
    <name evidence="1" type="ORF">GCM10007384_14090</name>
</gene>
<comment type="caution">
    <text evidence="1">The sequence shown here is derived from an EMBL/GenBank/DDBJ whole genome shotgun (WGS) entry which is preliminary data.</text>
</comment>
<dbReference type="EMBL" id="BMWS01000007">
    <property type="protein sequence ID" value="GGX13687.1"/>
    <property type="molecule type" value="Genomic_DNA"/>
</dbReference>
<proteinExistence type="predicted"/>
<protein>
    <submittedName>
        <fullName evidence="1">Uncharacterized protein</fullName>
    </submittedName>
</protein>